<evidence type="ECO:0000313" key="2">
    <source>
        <dbReference type="Proteomes" id="UP001139981"/>
    </source>
</evidence>
<protein>
    <submittedName>
        <fullName evidence="1">Uncharacterized protein</fullName>
    </submittedName>
</protein>
<reference evidence="1" key="1">
    <citation type="submission" date="2022-07" db="EMBL/GenBank/DDBJ databases">
        <title>Phylogenomic reconstructions and comparative analyses of Kickxellomycotina fungi.</title>
        <authorList>
            <person name="Reynolds N.K."/>
            <person name="Stajich J.E."/>
            <person name="Barry K."/>
            <person name="Grigoriev I.V."/>
            <person name="Crous P."/>
            <person name="Smith M.E."/>
        </authorList>
    </citation>
    <scope>NUCLEOTIDE SEQUENCE</scope>
    <source>
        <strain evidence="1">CBS 190363</strain>
    </source>
</reference>
<comment type="caution">
    <text evidence="1">The sequence shown here is derived from an EMBL/GenBank/DDBJ whole genome shotgun (WGS) entry which is preliminary data.</text>
</comment>
<accession>A0ACC1M2P0</accession>
<sequence length="457" mass="50334">MNSKHMSLGGKDDWPRRRSPLPASMLYGTSPRRRKDTGSPSPAPSFGLCFAASLPRDALVPSGDNADFWDSDTVTPCSWSPQTGPPRLEAFDNNNGSSGSSGDESTLFVQIRQQRRAISELSKQLENREAELAKQIQLADTLKASADDAHRQAQIERQTANKHETQLRWHEEQLSLQGEEAKRQAMTQQAAMRMADKRHQAAIDRMLVRVAQAEDETRLLSMRVKDLSQKLDRAKALEEQSRCANEHMSKQILDARLAAILASQSSAELVIRLNERSVYIGQLENQVRALLLAVASHDDVRLPVALSTPAAFGLEPTASGASRSLHSEIAKATNYCTDEHDSDMLVRELAPLQILVASQLVGTTVHAGKSDEHVLHASHSSSSSSTRPFVLCGLYWMAVYVHMAWALYYRLCLCPTMGLVSSMLGAVFGLLTSRLWLRLFLPTSLSSARGFDKAGSS</sequence>
<name>A0ACC1M2P0_9FUNG</name>
<dbReference type="Proteomes" id="UP001139981">
    <property type="component" value="Unassembled WGS sequence"/>
</dbReference>
<keyword evidence="2" id="KW-1185">Reference proteome</keyword>
<gene>
    <name evidence="1" type="ORF">IWW38_003089</name>
</gene>
<dbReference type="EMBL" id="JANBVB010000660">
    <property type="protein sequence ID" value="KAJ2892777.1"/>
    <property type="molecule type" value="Genomic_DNA"/>
</dbReference>
<evidence type="ECO:0000313" key="1">
    <source>
        <dbReference type="EMBL" id="KAJ2892777.1"/>
    </source>
</evidence>
<proteinExistence type="predicted"/>
<organism evidence="1 2">
    <name type="scientific">Coemansia aciculifera</name>
    <dbReference type="NCBI Taxonomy" id="417176"/>
    <lineage>
        <taxon>Eukaryota</taxon>
        <taxon>Fungi</taxon>
        <taxon>Fungi incertae sedis</taxon>
        <taxon>Zoopagomycota</taxon>
        <taxon>Kickxellomycotina</taxon>
        <taxon>Kickxellomycetes</taxon>
        <taxon>Kickxellales</taxon>
        <taxon>Kickxellaceae</taxon>
        <taxon>Coemansia</taxon>
    </lineage>
</organism>